<feature type="region of interest" description="Disordered" evidence="1">
    <location>
        <begin position="19"/>
        <end position="64"/>
    </location>
</feature>
<sequence>MQGPLRLFIEASGVWETSRFPPAEEGLSSEMGASWKPRPSQSQVFDSRPKVPPAASTEQYADPEDILKSRLETGKFRNMVISREQFTFRHGVQQAATGSSQGVGQRSATGRRTRQRANHKQL</sequence>
<dbReference type="AlphaFoldDB" id="A0A9N7W1T5"/>
<feature type="region of interest" description="Disordered" evidence="1">
    <location>
        <begin position="91"/>
        <end position="122"/>
    </location>
</feature>
<protein>
    <submittedName>
        <fullName evidence="2">Uncharacterized protein</fullName>
    </submittedName>
</protein>
<feature type="compositionally biased region" description="Basic residues" evidence="1">
    <location>
        <begin position="109"/>
        <end position="122"/>
    </location>
</feature>
<proteinExistence type="predicted"/>
<dbReference type="EMBL" id="CADEAL010004400">
    <property type="protein sequence ID" value="CAB1458711.1"/>
    <property type="molecule type" value="Genomic_DNA"/>
</dbReference>
<comment type="caution">
    <text evidence="2">The sequence shown here is derived from an EMBL/GenBank/DDBJ whole genome shotgun (WGS) entry which is preliminary data.</text>
</comment>
<reference evidence="2" key="1">
    <citation type="submission" date="2020-03" db="EMBL/GenBank/DDBJ databases">
        <authorList>
            <person name="Weist P."/>
        </authorList>
    </citation>
    <scope>NUCLEOTIDE SEQUENCE</scope>
</reference>
<feature type="compositionally biased region" description="Polar residues" evidence="1">
    <location>
        <begin position="94"/>
        <end position="108"/>
    </location>
</feature>
<dbReference type="Proteomes" id="UP001153269">
    <property type="component" value="Unassembled WGS sequence"/>
</dbReference>
<accession>A0A9N7W1T5</accession>
<name>A0A9N7W1T5_PLEPL</name>
<gene>
    <name evidence="2" type="ORF">PLEPLA_LOCUS46542</name>
</gene>
<organism evidence="2 3">
    <name type="scientific">Pleuronectes platessa</name>
    <name type="common">European plaice</name>
    <dbReference type="NCBI Taxonomy" id="8262"/>
    <lineage>
        <taxon>Eukaryota</taxon>
        <taxon>Metazoa</taxon>
        <taxon>Chordata</taxon>
        <taxon>Craniata</taxon>
        <taxon>Vertebrata</taxon>
        <taxon>Euteleostomi</taxon>
        <taxon>Actinopterygii</taxon>
        <taxon>Neopterygii</taxon>
        <taxon>Teleostei</taxon>
        <taxon>Neoteleostei</taxon>
        <taxon>Acanthomorphata</taxon>
        <taxon>Carangaria</taxon>
        <taxon>Pleuronectiformes</taxon>
        <taxon>Pleuronectoidei</taxon>
        <taxon>Pleuronectidae</taxon>
        <taxon>Pleuronectes</taxon>
    </lineage>
</organism>
<evidence type="ECO:0000313" key="2">
    <source>
        <dbReference type="EMBL" id="CAB1458711.1"/>
    </source>
</evidence>
<evidence type="ECO:0000313" key="3">
    <source>
        <dbReference type="Proteomes" id="UP001153269"/>
    </source>
</evidence>
<keyword evidence="3" id="KW-1185">Reference proteome</keyword>
<evidence type="ECO:0000256" key="1">
    <source>
        <dbReference type="SAM" id="MobiDB-lite"/>
    </source>
</evidence>